<dbReference type="EMBL" id="UINC01001003">
    <property type="protein sequence ID" value="SUZ67114.1"/>
    <property type="molecule type" value="Genomic_DNA"/>
</dbReference>
<proteinExistence type="predicted"/>
<protein>
    <recommendedName>
        <fullName evidence="1">DUF4159 domain-containing protein</fullName>
    </recommendedName>
</protein>
<gene>
    <name evidence="2" type="ORF">METZ01_LOCUS19968</name>
</gene>
<dbReference type="AlphaFoldDB" id="A0A381PKJ1"/>
<evidence type="ECO:0000259" key="1">
    <source>
        <dbReference type="Pfam" id="PF13709"/>
    </source>
</evidence>
<sequence>MLRNLITILLVSVICSHSKIYSQDQKILLIGNCETSSGEIMLEYLQNNTQINLSVETNIAISEDNIASYPIIFICNNQYLQLSNQQINSVRKHLQRGGFLIIDNITSDYTYSLFLRKLLPEFETNNIQPNLVFNNLIFDLTFDETPFIAEGIFINDKIVLFGIKKFSLLNAWLEKDEKFLQLGANIIFYYLTR</sequence>
<organism evidence="2">
    <name type="scientific">marine metagenome</name>
    <dbReference type="NCBI Taxonomy" id="408172"/>
    <lineage>
        <taxon>unclassified sequences</taxon>
        <taxon>metagenomes</taxon>
        <taxon>ecological metagenomes</taxon>
    </lineage>
</organism>
<dbReference type="Pfam" id="PF13709">
    <property type="entry name" value="DUF4159"/>
    <property type="match status" value="1"/>
</dbReference>
<dbReference type="Gene3D" id="3.40.50.12140">
    <property type="entry name" value="Domain of unknown function DUF4159"/>
    <property type="match status" value="1"/>
</dbReference>
<feature type="domain" description="DUF4159" evidence="1">
    <location>
        <begin position="41"/>
        <end position="191"/>
    </location>
</feature>
<name>A0A381PKJ1_9ZZZZ</name>
<reference evidence="2" key="1">
    <citation type="submission" date="2018-05" db="EMBL/GenBank/DDBJ databases">
        <authorList>
            <person name="Lanie J.A."/>
            <person name="Ng W.-L."/>
            <person name="Kazmierczak K.M."/>
            <person name="Andrzejewski T.M."/>
            <person name="Davidsen T.M."/>
            <person name="Wayne K.J."/>
            <person name="Tettelin H."/>
            <person name="Glass J.I."/>
            <person name="Rusch D."/>
            <person name="Podicherti R."/>
            <person name="Tsui H.-C.T."/>
            <person name="Winkler M.E."/>
        </authorList>
    </citation>
    <scope>NUCLEOTIDE SEQUENCE</scope>
</reference>
<evidence type="ECO:0000313" key="2">
    <source>
        <dbReference type="EMBL" id="SUZ67114.1"/>
    </source>
</evidence>
<dbReference type="InterPro" id="IPR025297">
    <property type="entry name" value="DUF4159"/>
</dbReference>
<accession>A0A381PKJ1</accession>